<organism evidence="1 2">
    <name type="scientific">Ancylobacter dichloromethanicus</name>
    <dbReference type="NCBI Taxonomy" id="518825"/>
    <lineage>
        <taxon>Bacteria</taxon>
        <taxon>Pseudomonadati</taxon>
        <taxon>Pseudomonadota</taxon>
        <taxon>Alphaproteobacteria</taxon>
        <taxon>Hyphomicrobiales</taxon>
        <taxon>Xanthobacteraceae</taxon>
        <taxon>Ancylobacter</taxon>
    </lineage>
</organism>
<sequence length="108" mass="11532">MDQFRLVLGDAEGLAGLCGGGEQKGTEKARERGEGFHVARPDGWKVPVREHDSSTYRGTNHAVQPQRLFLDAFSGRARGFGRVGAGQRPPSIVSASPATVATWARLAS</sequence>
<dbReference type="AlphaFoldDB" id="A0A9W6J5I5"/>
<comment type="caution">
    <text evidence="1">The sequence shown here is derived from an EMBL/GenBank/DDBJ whole genome shotgun (WGS) entry which is preliminary data.</text>
</comment>
<accession>A0A9W6J5I5</accession>
<gene>
    <name evidence="1" type="ORF">GCM10017643_12910</name>
</gene>
<name>A0A9W6J5I5_9HYPH</name>
<dbReference type="EMBL" id="BSFJ01000005">
    <property type="protein sequence ID" value="GLK71176.1"/>
    <property type="molecule type" value="Genomic_DNA"/>
</dbReference>
<keyword evidence="2" id="KW-1185">Reference proteome</keyword>
<proteinExistence type="predicted"/>
<evidence type="ECO:0000313" key="2">
    <source>
        <dbReference type="Proteomes" id="UP001143370"/>
    </source>
</evidence>
<reference evidence="1" key="2">
    <citation type="submission" date="2023-01" db="EMBL/GenBank/DDBJ databases">
        <authorList>
            <person name="Sun Q."/>
            <person name="Evtushenko L."/>
        </authorList>
    </citation>
    <scope>NUCLEOTIDE SEQUENCE</scope>
    <source>
        <strain evidence="1">VKM B-2484</strain>
    </source>
</reference>
<reference evidence="1" key="1">
    <citation type="journal article" date="2014" name="Int. J. Syst. Evol. Microbiol.">
        <title>Complete genome sequence of Corynebacterium casei LMG S-19264T (=DSM 44701T), isolated from a smear-ripened cheese.</title>
        <authorList>
            <consortium name="US DOE Joint Genome Institute (JGI-PGF)"/>
            <person name="Walter F."/>
            <person name="Albersmeier A."/>
            <person name="Kalinowski J."/>
            <person name="Ruckert C."/>
        </authorList>
    </citation>
    <scope>NUCLEOTIDE SEQUENCE</scope>
    <source>
        <strain evidence="1">VKM B-2484</strain>
    </source>
</reference>
<protein>
    <submittedName>
        <fullName evidence="1">Uncharacterized protein</fullName>
    </submittedName>
</protein>
<evidence type="ECO:0000313" key="1">
    <source>
        <dbReference type="EMBL" id="GLK71176.1"/>
    </source>
</evidence>
<dbReference type="Proteomes" id="UP001143370">
    <property type="component" value="Unassembled WGS sequence"/>
</dbReference>